<evidence type="ECO:0000313" key="1">
    <source>
        <dbReference type="EMBL" id="MDQ0164944.1"/>
    </source>
</evidence>
<dbReference type="PROSITE" id="PS51257">
    <property type="entry name" value="PROKAR_LIPOPROTEIN"/>
    <property type="match status" value="1"/>
</dbReference>
<keyword evidence="2" id="KW-1185">Reference proteome</keyword>
<evidence type="ECO:0000313" key="2">
    <source>
        <dbReference type="Proteomes" id="UP001235840"/>
    </source>
</evidence>
<gene>
    <name evidence="1" type="ORF">J2S11_000844</name>
</gene>
<name>A0ABT9VVN5_9BACI</name>
<comment type="caution">
    <text evidence="1">The sequence shown here is derived from an EMBL/GenBank/DDBJ whole genome shotgun (WGS) entry which is preliminary data.</text>
</comment>
<dbReference type="Proteomes" id="UP001235840">
    <property type="component" value="Unassembled WGS sequence"/>
</dbReference>
<proteinExistence type="predicted"/>
<protein>
    <submittedName>
        <fullName evidence="1">Outer membrane lipoprotein-sorting protein</fullName>
    </submittedName>
</protein>
<accession>A0ABT9VVN5</accession>
<reference evidence="1 2" key="1">
    <citation type="submission" date="2023-07" db="EMBL/GenBank/DDBJ databases">
        <title>Genomic Encyclopedia of Type Strains, Phase IV (KMG-IV): sequencing the most valuable type-strain genomes for metagenomic binning, comparative biology and taxonomic classification.</title>
        <authorList>
            <person name="Goeker M."/>
        </authorList>
    </citation>
    <scope>NUCLEOTIDE SEQUENCE [LARGE SCALE GENOMIC DNA]</scope>
    <source>
        <strain evidence="1 2">DSM 12751</strain>
    </source>
</reference>
<sequence length="114" mass="12429">MRKISGILLIITLVIFVSGCFEKAEVQIEMQAYIGLTDAERALIPVSPGDSIVAKIIVTEELTSIIGEQYVGEDVYSVTFNQTATDANGDIIVYMALDKRTVLGKGYSTHSLTR</sequence>
<keyword evidence="1" id="KW-0449">Lipoprotein</keyword>
<organism evidence="1 2">
    <name type="scientific">Caldalkalibacillus horti</name>
    <dbReference type="NCBI Taxonomy" id="77523"/>
    <lineage>
        <taxon>Bacteria</taxon>
        <taxon>Bacillati</taxon>
        <taxon>Bacillota</taxon>
        <taxon>Bacilli</taxon>
        <taxon>Bacillales</taxon>
        <taxon>Bacillaceae</taxon>
        <taxon>Caldalkalibacillus</taxon>
    </lineage>
</organism>
<dbReference type="EMBL" id="JAUSTY010000003">
    <property type="protein sequence ID" value="MDQ0164944.1"/>
    <property type="molecule type" value="Genomic_DNA"/>
</dbReference>
<dbReference type="RefSeq" id="WP_307391314.1">
    <property type="nucleotide sequence ID" value="NZ_BAAADK010000010.1"/>
</dbReference>